<proteinExistence type="inferred from homology"/>
<dbReference type="InterPro" id="IPR036390">
    <property type="entry name" value="WH_DNA-bd_sf"/>
</dbReference>
<dbReference type="GO" id="GO:0005829">
    <property type="term" value="C:cytosol"/>
    <property type="evidence" value="ECO:0007669"/>
    <property type="project" value="TreeGrafter"/>
</dbReference>
<dbReference type="InterPro" id="IPR036388">
    <property type="entry name" value="WH-like_DNA-bd_sf"/>
</dbReference>
<evidence type="ECO:0000256" key="11">
    <source>
        <dbReference type="ARBA" id="ARBA00023163"/>
    </source>
</evidence>
<keyword evidence="8" id="KW-0862">Zinc</keyword>
<dbReference type="SUPFAM" id="SSF46785">
    <property type="entry name" value="Winged helix' DNA-binding domain"/>
    <property type="match status" value="1"/>
</dbReference>
<accession>A0A2S8AF45</accession>
<dbReference type="InterPro" id="IPR002481">
    <property type="entry name" value="FUR"/>
</dbReference>
<evidence type="ECO:0000256" key="4">
    <source>
        <dbReference type="ARBA" id="ARBA00020910"/>
    </source>
</evidence>
<comment type="subunit">
    <text evidence="3">Homodimer.</text>
</comment>
<evidence type="ECO:0000256" key="12">
    <source>
        <dbReference type="PIRSR" id="PIRSR602481-2"/>
    </source>
</evidence>
<comment type="caution">
    <text evidence="13">The sequence shown here is derived from an EMBL/GenBank/DDBJ whole genome shotgun (WGS) entry which is preliminary data.</text>
</comment>
<keyword evidence="11" id="KW-0804">Transcription</keyword>
<comment type="similarity">
    <text evidence="2">Belongs to the Fur family.</text>
</comment>
<evidence type="ECO:0000256" key="6">
    <source>
        <dbReference type="ARBA" id="ARBA00022491"/>
    </source>
</evidence>
<dbReference type="OrthoDB" id="8659436at2"/>
<feature type="binding site" evidence="12">
    <location>
        <position position="139"/>
    </location>
    <ligand>
        <name>Fe cation</name>
        <dbReference type="ChEBI" id="CHEBI:24875"/>
    </ligand>
</feature>
<evidence type="ECO:0000256" key="5">
    <source>
        <dbReference type="ARBA" id="ARBA00022490"/>
    </source>
</evidence>
<keyword evidence="7 12" id="KW-0479">Metal-binding</keyword>
<reference evidence="13 14" key="1">
    <citation type="submission" date="2018-02" db="EMBL/GenBank/DDBJ databases">
        <title>Genome sequences of Apibacter spp., gut symbionts of Asian honey bees.</title>
        <authorList>
            <person name="Kwong W.K."/>
            <person name="Steele M.I."/>
            <person name="Moran N.A."/>
        </authorList>
    </citation>
    <scope>NUCLEOTIDE SEQUENCE [LARGE SCALE GENOMIC DNA]</scope>
    <source>
        <strain evidence="14">wkB301</strain>
    </source>
</reference>
<dbReference type="RefSeq" id="WP_105192106.1">
    <property type="nucleotide sequence ID" value="NZ_PSZM01000024.1"/>
</dbReference>
<comment type="cofactor">
    <cofactor evidence="12">
        <name>Mn(2+)</name>
        <dbReference type="ChEBI" id="CHEBI:29035"/>
    </cofactor>
    <cofactor evidence="12">
        <name>Fe(2+)</name>
        <dbReference type="ChEBI" id="CHEBI:29033"/>
    </cofactor>
    <text evidence="12">Binds 1 Mn(2+) or Fe(2+) ion per subunit.</text>
</comment>
<evidence type="ECO:0000256" key="8">
    <source>
        <dbReference type="ARBA" id="ARBA00022833"/>
    </source>
</evidence>
<dbReference type="Gene3D" id="1.10.10.10">
    <property type="entry name" value="Winged helix-like DNA-binding domain superfamily/Winged helix DNA-binding domain"/>
    <property type="match status" value="1"/>
</dbReference>
<organism evidence="13 14">
    <name type="scientific">Apibacter adventoris</name>
    <dbReference type="NCBI Taxonomy" id="1679466"/>
    <lineage>
        <taxon>Bacteria</taxon>
        <taxon>Pseudomonadati</taxon>
        <taxon>Bacteroidota</taxon>
        <taxon>Flavobacteriia</taxon>
        <taxon>Flavobacteriales</taxon>
        <taxon>Weeksellaceae</taxon>
        <taxon>Apibacter</taxon>
    </lineage>
</organism>
<dbReference type="GO" id="GO:1900376">
    <property type="term" value="P:regulation of secondary metabolite biosynthetic process"/>
    <property type="evidence" value="ECO:0007669"/>
    <property type="project" value="TreeGrafter"/>
</dbReference>
<keyword evidence="6" id="KW-0678">Repressor</keyword>
<dbReference type="GO" id="GO:0000976">
    <property type="term" value="F:transcription cis-regulatory region binding"/>
    <property type="evidence" value="ECO:0007669"/>
    <property type="project" value="TreeGrafter"/>
</dbReference>
<keyword evidence="9" id="KW-0805">Transcription regulation</keyword>
<dbReference type="InterPro" id="IPR043135">
    <property type="entry name" value="Fur_C"/>
</dbReference>
<feature type="binding site" evidence="12">
    <location>
        <position position="103"/>
    </location>
    <ligand>
        <name>Fe cation</name>
        <dbReference type="ChEBI" id="CHEBI:24875"/>
    </ligand>
</feature>
<dbReference type="CDD" id="cd07153">
    <property type="entry name" value="Fur_like"/>
    <property type="match status" value="1"/>
</dbReference>
<evidence type="ECO:0000256" key="10">
    <source>
        <dbReference type="ARBA" id="ARBA00023125"/>
    </source>
</evidence>
<sequence length="149" mass="17821">MNSKTVNKDIEIVKEVFRKYLEDKGHRKTPERFAIVEEIYSTDEHFNIDWLYMRMKEKNYRVSRATIYNTIEILLDAKLVRKHQFGDGLQALYEKSYFAKQHDHILMMDSGEVIEFCDPRIQTIKDSLEEVFGIEIESHSLYFYAKKKA</sequence>
<evidence type="ECO:0000256" key="7">
    <source>
        <dbReference type="ARBA" id="ARBA00022723"/>
    </source>
</evidence>
<evidence type="ECO:0000256" key="9">
    <source>
        <dbReference type="ARBA" id="ARBA00023015"/>
    </source>
</evidence>
<keyword evidence="14" id="KW-1185">Reference proteome</keyword>
<gene>
    <name evidence="13" type="ORF">C4S77_03100</name>
</gene>
<evidence type="ECO:0000256" key="1">
    <source>
        <dbReference type="ARBA" id="ARBA00004496"/>
    </source>
</evidence>
<evidence type="ECO:0000256" key="3">
    <source>
        <dbReference type="ARBA" id="ARBA00011738"/>
    </source>
</evidence>
<protein>
    <recommendedName>
        <fullName evidence="4">Ferric uptake regulation protein</fullName>
    </recommendedName>
</protein>
<dbReference type="PANTHER" id="PTHR33202">
    <property type="entry name" value="ZINC UPTAKE REGULATION PROTEIN"/>
    <property type="match status" value="1"/>
</dbReference>
<name>A0A2S8AF45_9FLAO</name>
<comment type="subcellular location">
    <subcellularLocation>
        <location evidence="1">Cytoplasm</location>
    </subcellularLocation>
</comment>
<evidence type="ECO:0000256" key="2">
    <source>
        <dbReference type="ARBA" id="ARBA00007957"/>
    </source>
</evidence>
<evidence type="ECO:0000313" key="13">
    <source>
        <dbReference type="EMBL" id="PQL94164.1"/>
    </source>
</evidence>
<dbReference type="Proteomes" id="UP000238042">
    <property type="component" value="Unassembled WGS sequence"/>
</dbReference>
<keyword evidence="12" id="KW-0408">Iron</keyword>
<dbReference type="EMBL" id="PSZM01000024">
    <property type="protein sequence ID" value="PQL94164.1"/>
    <property type="molecule type" value="Genomic_DNA"/>
</dbReference>
<keyword evidence="5" id="KW-0963">Cytoplasm</keyword>
<dbReference type="PANTHER" id="PTHR33202:SF2">
    <property type="entry name" value="FERRIC UPTAKE REGULATION PROTEIN"/>
    <property type="match status" value="1"/>
</dbReference>
<evidence type="ECO:0000313" key="14">
    <source>
        <dbReference type="Proteomes" id="UP000238042"/>
    </source>
</evidence>
<dbReference type="GO" id="GO:0045892">
    <property type="term" value="P:negative regulation of DNA-templated transcription"/>
    <property type="evidence" value="ECO:0007669"/>
    <property type="project" value="TreeGrafter"/>
</dbReference>
<keyword evidence="10" id="KW-0238">DNA-binding</keyword>
<dbReference type="AlphaFoldDB" id="A0A2S8AF45"/>
<dbReference type="Pfam" id="PF01475">
    <property type="entry name" value="FUR"/>
    <property type="match status" value="1"/>
</dbReference>
<dbReference type="GO" id="GO:0003700">
    <property type="term" value="F:DNA-binding transcription factor activity"/>
    <property type="evidence" value="ECO:0007669"/>
    <property type="project" value="InterPro"/>
</dbReference>
<dbReference type="GO" id="GO:0008270">
    <property type="term" value="F:zinc ion binding"/>
    <property type="evidence" value="ECO:0007669"/>
    <property type="project" value="TreeGrafter"/>
</dbReference>
<dbReference type="Gene3D" id="3.30.1490.190">
    <property type="match status" value="1"/>
</dbReference>